<feature type="domain" description="CNNM transmembrane" evidence="12">
    <location>
        <begin position="1"/>
        <end position="195"/>
    </location>
</feature>
<evidence type="ECO:0000256" key="9">
    <source>
        <dbReference type="PROSITE-ProRule" id="PRU01193"/>
    </source>
</evidence>
<evidence type="ECO:0000256" key="7">
    <source>
        <dbReference type="ARBA" id="ARBA00023136"/>
    </source>
</evidence>
<dbReference type="PANTHER" id="PTHR43099:SF5">
    <property type="entry name" value="HLYC_CORC FAMILY TRANSPORTER"/>
    <property type="match status" value="1"/>
</dbReference>
<evidence type="ECO:0000256" key="4">
    <source>
        <dbReference type="ARBA" id="ARBA00022737"/>
    </source>
</evidence>
<dbReference type="InterPro" id="IPR000644">
    <property type="entry name" value="CBS_dom"/>
</dbReference>
<dbReference type="InterPro" id="IPR002550">
    <property type="entry name" value="CNNM"/>
</dbReference>
<proteinExistence type="predicted"/>
<dbReference type="EMBL" id="JABAIK010000020">
    <property type="protein sequence ID" value="NLS14407.1"/>
    <property type="molecule type" value="Genomic_DNA"/>
</dbReference>
<dbReference type="CDD" id="cd04590">
    <property type="entry name" value="CBS_pair_CorC_HlyC_assoc"/>
    <property type="match status" value="1"/>
</dbReference>
<evidence type="ECO:0000256" key="10">
    <source>
        <dbReference type="SAM" id="Phobius"/>
    </source>
</evidence>
<dbReference type="PROSITE" id="PS51846">
    <property type="entry name" value="CNNM"/>
    <property type="match status" value="1"/>
</dbReference>
<feature type="transmembrane region" description="Helical" evidence="10">
    <location>
        <begin position="54"/>
        <end position="77"/>
    </location>
</feature>
<dbReference type="InterPro" id="IPR046342">
    <property type="entry name" value="CBS_dom_sf"/>
</dbReference>
<feature type="transmembrane region" description="Helical" evidence="10">
    <location>
        <begin position="130"/>
        <end position="149"/>
    </location>
</feature>
<keyword evidence="3 9" id="KW-0812">Transmembrane</keyword>
<dbReference type="SUPFAM" id="SSF56176">
    <property type="entry name" value="FAD-binding/transporter-associated domain-like"/>
    <property type="match status" value="1"/>
</dbReference>
<reference evidence="13 14" key="1">
    <citation type="submission" date="2020-04" db="EMBL/GenBank/DDBJ databases">
        <title>Vibrio sp. SM6, a novel species isolated from seawater.</title>
        <authorList>
            <person name="Wang X."/>
        </authorList>
    </citation>
    <scope>NUCLEOTIDE SEQUENCE [LARGE SCALE GENOMIC DNA]</scope>
    <source>
        <strain evidence="13 14">SM6</strain>
    </source>
</reference>
<dbReference type="InterPro" id="IPR036318">
    <property type="entry name" value="FAD-bd_PCMH-like_sf"/>
</dbReference>
<dbReference type="Gene3D" id="3.30.465.10">
    <property type="match status" value="1"/>
</dbReference>
<dbReference type="AlphaFoldDB" id="A0A7X8YIH9"/>
<dbReference type="InterPro" id="IPR051676">
    <property type="entry name" value="UPF0053_domain"/>
</dbReference>
<feature type="domain" description="CBS" evidence="11">
    <location>
        <begin position="214"/>
        <end position="274"/>
    </location>
</feature>
<dbReference type="Pfam" id="PF01595">
    <property type="entry name" value="CNNM"/>
    <property type="match status" value="1"/>
</dbReference>
<comment type="subcellular location">
    <subcellularLocation>
        <location evidence="1">Cell membrane</location>
        <topology evidence="1">Multi-pass membrane protein</topology>
    </subcellularLocation>
</comment>
<dbReference type="PANTHER" id="PTHR43099">
    <property type="entry name" value="UPF0053 PROTEIN YRKA"/>
    <property type="match status" value="1"/>
</dbReference>
<keyword evidence="2" id="KW-1003">Cell membrane</keyword>
<dbReference type="SMART" id="SM01091">
    <property type="entry name" value="CorC_HlyC"/>
    <property type="match status" value="1"/>
</dbReference>
<comment type="caution">
    <text evidence="13">The sequence shown here is derived from an EMBL/GenBank/DDBJ whole genome shotgun (WGS) entry which is preliminary data.</text>
</comment>
<evidence type="ECO:0000256" key="1">
    <source>
        <dbReference type="ARBA" id="ARBA00004651"/>
    </source>
</evidence>
<dbReference type="InterPro" id="IPR005170">
    <property type="entry name" value="Transptr-assoc_dom"/>
</dbReference>
<keyword evidence="5 9" id="KW-1133">Transmembrane helix</keyword>
<protein>
    <submittedName>
        <fullName evidence="13">HlyC/CorC family transporter</fullName>
    </submittedName>
</protein>
<dbReference type="SUPFAM" id="SSF54631">
    <property type="entry name" value="CBS-domain pair"/>
    <property type="match status" value="1"/>
</dbReference>
<dbReference type="InterPro" id="IPR044751">
    <property type="entry name" value="Ion_transp-like_CBS"/>
</dbReference>
<evidence type="ECO:0000259" key="12">
    <source>
        <dbReference type="PROSITE" id="PS51846"/>
    </source>
</evidence>
<keyword evidence="7 9" id="KW-0472">Membrane</keyword>
<feature type="transmembrane region" description="Helical" evidence="10">
    <location>
        <begin position="97"/>
        <end position="118"/>
    </location>
</feature>
<accession>A0A7X8YIH9</accession>
<keyword evidence="6 8" id="KW-0129">CBS domain</keyword>
<dbReference type="Pfam" id="PF03471">
    <property type="entry name" value="CorC_HlyC"/>
    <property type="match status" value="1"/>
</dbReference>
<evidence type="ECO:0000313" key="13">
    <source>
        <dbReference type="EMBL" id="NLS14407.1"/>
    </source>
</evidence>
<gene>
    <name evidence="13" type="ORF">HGP28_16120</name>
</gene>
<evidence type="ECO:0000256" key="3">
    <source>
        <dbReference type="ARBA" id="ARBA00022692"/>
    </source>
</evidence>
<dbReference type="Proteomes" id="UP000535589">
    <property type="component" value="Unassembled WGS sequence"/>
</dbReference>
<evidence type="ECO:0000256" key="6">
    <source>
        <dbReference type="ARBA" id="ARBA00023122"/>
    </source>
</evidence>
<evidence type="ECO:0000313" key="14">
    <source>
        <dbReference type="Proteomes" id="UP000535589"/>
    </source>
</evidence>
<name>A0A7X8YIH9_9VIBR</name>
<evidence type="ECO:0000259" key="11">
    <source>
        <dbReference type="PROSITE" id="PS51371"/>
    </source>
</evidence>
<keyword evidence="14" id="KW-1185">Reference proteome</keyword>
<feature type="transmembrane region" description="Helical" evidence="10">
    <location>
        <begin position="6"/>
        <end position="26"/>
    </location>
</feature>
<keyword evidence="4" id="KW-0677">Repeat</keyword>
<dbReference type="GO" id="GO:0005886">
    <property type="term" value="C:plasma membrane"/>
    <property type="evidence" value="ECO:0007669"/>
    <property type="project" value="UniProtKB-SubCell"/>
</dbReference>
<organism evidence="13 14">
    <name type="scientific">Vibrio agarilyticus</name>
    <dbReference type="NCBI Taxonomy" id="2726741"/>
    <lineage>
        <taxon>Bacteria</taxon>
        <taxon>Pseudomonadati</taxon>
        <taxon>Pseudomonadota</taxon>
        <taxon>Gammaproteobacteria</taxon>
        <taxon>Vibrionales</taxon>
        <taxon>Vibrionaceae</taxon>
        <taxon>Vibrio</taxon>
    </lineage>
</organism>
<evidence type="ECO:0000256" key="2">
    <source>
        <dbReference type="ARBA" id="ARBA00022475"/>
    </source>
</evidence>
<dbReference type="Gene3D" id="3.10.580.10">
    <property type="entry name" value="CBS-domain"/>
    <property type="match status" value="1"/>
</dbReference>
<evidence type="ECO:0000256" key="8">
    <source>
        <dbReference type="PROSITE-ProRule" id="PRU00703"/>
    </source>
</evidence>
<evidence type="ECO:0000256" key="5">
    <source>
        <dbReference type="ARBA" id="ARBA00022989"/>
    </source>
</evidence>
<dbReference type="InterPro" id="IPR016169">
    <property type="entry name" value="FAD-bd_PCMH_sub2"/>
</dbReference>
<dbReference type="GO" id="GO:0050660">
    <property type="term" value="F:flavin adenine dinucleotide binding"/>
    <property type="evidence" value="ECO:0007669"/>
    <property type="project" value="InterPro"/>
</dbReference>
<sequence length="432" mass="48118">MEFIFLVALIVLNGFFAMSEIALVAAKPSRLKTLAETKRAAQVALNLKENPTRFLSTIQIGITIIGLLSGIVGEATLSKPFEHWLVGHGIEQQSANILSTAVVVVCITYFAIVVGELVPKRFAQSNAERIAVLAAYPIHWVSTFTRPFVSLLAFSTKSLLGLLGQRDENIESVTEEDITALVDEGSETGAIEPREQTMIRNILHLNDRPVSSLMTPRRDIDYIDIDQPIDTLVRRLRQTKHSVFPVCRGNLDNVIGTISSKALVNQLDNLSIPTVANLLKQPVYIHESMKGLQLINHLQAIGAEMAFIVDEYGDIQGLVTYYDILEAIAGELSLAPDDIWAEELEPQHWLMDASIPIAELKQRLDLNQLEGEAEAGYQTLNGLLLWKFETLPDVGDEVMINHWRFTITEVKDHRILSVDVHYQALPDTDISH</sequence>
<dbReference type="RefSeq" id="WP_168837502.1">
    <property type="nucleotide sequence ID" value="NZ_JABAIK010000020.1"/>
</dbReference>
<feature type="domain" description="CBS" evidence="11">
    <location>
        <begin position="278"/>
        <end position="334"/>
    </location>
</feature>
<dbReference type="PROSITE" id="PS51371">
    <property type="entry name" value="CBS"/>
    <property type="match status" value="2"/>
</dbReference>
<dbReference type="Pfam" id="PF00571">
    <property type="entry name" value="CBS"/>
    <property type="match status" value="2"/>
</dbReference>